<proteinExistence type="predicted"/>
<reference evidence="3" key="1">
    <citation type="submission" date="2015-06" db="EMBL/GenBank/DDBJ databases">
        <title>Expansion of signal transduction pathways in fungi by whole-genome duplication.</title>
        <authorList>
            <consortium name="DOE Joint Genome Institute"/>
            <person name="Corrochano L.M."/>
            <person name="Kuo A."/>
            <person name="Marcet-Houben M."/>
            <person name="Polaino S."/>
            <person name="Salamov A."/>
            <person name="Villalobos J.M."/>
            <person name="Alvarez M.I."/>
            <person name="Avalos J."/>
            <person name="Benito E.P."/>
            <person name="Benoit I."/>
            <person name="Burger G."/>
            <person name="Camino L.P."/>
            <person name="Canovas D."/>
            <person name="Cerda-Olmedo E."/>
            <person name="Cheng J.-F."/>
            <person name="Dominguez A."/>
            <person name="Elias M."/>
            <person name="Eslava A.P."/>
            <person name="Glaser F."/>
            <person name="Grimwood J."/>
            <person name="Gutierrez G."/>
            <person name="Heitman J."/>
            <person name="Henrissat B."/>
            <person name="Iturriaga E.A."/>
            <person name="Lang B.F."/>
            <person name="Lavin J.L."/>
            <person name="Lee S."/>
            <person name="Li W."/>
            <person name="Lindquist E."/>
            <person name="Lopez-Garcia S."/>
            <person name="Luque E.M."/>
            <person name="Marcos A.T."/>
            <person name="Martin J."/>
            <person name="McCluskey K."/>
            <person name="Medina H.R."/>
            <person name="Miralles-Duran A."/>
            <person name="Miyazaki A."/>
            <person name="Munoz-Torres E."/>
            <person name="Oguiza J.A."/>
            <person name="Ohm R."/>
            <person name="Olmedo M."/>
            <person name="Orejas M."/>
            <person name="Ortiz-Castellanos L."/>
            <person name="Pisabarro A.G."/>
            <person name="Rodriguez-Romero J."/>
            <person name="Ruiz-Herrera J."/>
            <person name="Ruiz-Vazquez R."/>
            <person name="Sanz C."/>
            <person name="Schackwitz W."/>
            <person name="Schmutz J."/>
            <person name="Shahriari M."/>
            <person name="Shelest E."/>
            <person name="Silva-Franco F."/>
            <person name="Soanes D."/>
            <person name="Syed K."/>
            <person name="Tagua V.G."/>
            <person name="Talbot N.J."/>
            <person name="Thon M."/>
            <person name="De vries R.P."/>
            <person name="Wiebenga A."/>
            <person name="Yadav J.S."/>
            <person name="Braun E.L."/>
            <person name="Baker S."/>
            <person name="Garre V."/>
            <person name="Horwitz B."/>
            <person name="Torres-Martinez S."/>
            <person name="Idnurm A."/>
            <person name="Herrera-Estrella A."/>
            <person name="Gabaldon T."/>
            <person name="Grigoriev I.V."/>
        </authorList>
    </citation>
    <scope>NUCLEOTIDE SEQUENCE [LARGE SCALE GENOMIC DNA]</scope>
    <source>
        <strain evidence="3">NRRL 1555(-)</strain>
    </source>
</reference>
<dbReference type="RefSeq" id="XP_018295336.1">
    <property type="nucleotide sequence ID" value="XM_018440639.1"/>
</dbReference>
<gene>
    <name evidence="2" type="ORF">PHYBLDRAFT_60425</name>
</gene>
<name>A0A167P5P9_PHYB8</name>
<accession>A0A167P5P9</accession>
<organism evidence="2 3">
    <name type="scientific">Phycomyces blakesleeanus (strain ATCC 8743b / DSM 1359 / FGSC 10004 / NBRC 33097 / NRRL 1555)</name>
    <dbReference type="NCBI Taxonomy" id="763407"/>
    <lineage>
        <taxon>Eukaryota</taxon>
        <taxon>Fungi</taxon>
        <taxon>Fungi incertae sedis</taxon>
        <taxon>Mucoromycota</taxon>
        <taxon>Mucoromycotina</taxon>
        <taxon>Mucoromycetes</taxon>
        <taxon>Mucorales</taxon>
        <taxon>Phycomycetaceae</taxon>
        <taxon>Phycomyces</taxon>
    </lineage>
</organism>
<feature type="region of interest" description="Disordered" evidence="1">
    <location>
        <begin position="73"/>
        <end position="93"/>
    </location>
</feature>
<dbReference type="AlphaFoldDB" id="A0A167P5P9"/>
<feature type="compositionally biased region" description="Low complexity" evidence="1">
    <location>
        <begin position="75"/>
        <end position="93"/>
    </location>
</feature>
<dbReference type="GeneID" id="29001545"/>
<dbReference type="EMBL" id="KV440974">
    <property type="protein sequence ID" value="OAD77296.1"/>
    <property type="molecule type" value="Genomic_DNA"/>
</dbReference>
<evidence type="ECO:0000313" key="2">
    <source>
        <dbReference type="EMBL" id="OAD77296.1"/>
    </source>
</evidence>
<evidence type="ECO:0000313" key="3">
    <source>
        <dbReference type="Proteomes" id="UP000077315"/>
    </source>
</evidence>
<dbReference type="VEuPathDB" id="FungiDB:PHYBLDRAFT_60425"/>
<evidence type="ECO:0000256" key="1">
    <source>
        <dbReference type="SAM" id="MobiDB-lite"/>
    </source>
</evidence>
<sequence length="271" mass="30781">MHIFTVQNGFATTFCKRKSFNSHCGTDHTHISQKDDHVPDQSLVQLIKKAIDSHVSFFSSCANRTFNCLRKHNSNKNQNNNNSGNSNSNDRASSCGNSIAMSTLAPHGSVSSYKSCVSTQLKSEAEIERITNLYTNHSMNLETLIFDHPTGLGQLDLFELFFFFVRRWGGQSKNVNLYTSYRRVHLLKHISPRLLVLTVQVLIGYTMSEIKEVRFLLSIKTPIIESIISQLCWLTSGKYGLKEKECSTINLKQPNLWILESGEDERDNKEV</sequence>
<protein>
    <submittedName>
        <fullName evidence="2">Uncharacterized protein</fullName>
    </submittedName>
</protein>
<keyword evidence="3" id="KW-1185">Reference proteome</keyword>
<dbReference type="InParanoid" id="A0A167P5P9"/>
<dbReference type="Proteomes" id="UP000077315">
    <property type="component" value="Unassembled WGS sequence"/>
</dbReference>